<proteinExistence type="predicted"/>
<feature type="compositionally biased region" description="Low complexity" evidence="1">
    <location>
        <begin position="26"/>
        <end position="35"/>
    </location>
</feature>
<dbReference type="AlphaFoldDB" id="A0A9W9ZWA8"/>
<name>A0A9W9ZWA8_9CNID</name>
<dbReference type="Proteomes" id="UP001163046">
    <property type="component" value="Unassembled WGS sequence"/>
</dbReference>
<organism evidence="2 3">
    <name type="scientific">Desmophyllum pertusum</name>
    <dbReference type="NCBI Taxonomy" id="174260"/>
    <lineage>
        <taxon>Eukaryota</taxon>
        <taxon>Metazoa</taxon>
        <taxon>Cnidaria</taxon>
        <taxon>Anthozoa</taxon>
        <taxon>Hexacorallia</taxon>
        <taxon>Scleractinia</taxon>
        <taxon>Caryophylliina</taxon>
        <taxon>Caryophylliidae</taxon>
        <taxon>Desmophyllum</taxon>
    </lineage>
</organism>
<evidence type="ECO:0000313" key="2">
    <source>
        <dbReference type="EMBL" id="KAJ7389077.1"/>
    </source>
</evidence>
<comment type="caution">
    <text evidence="2">The sequence shown here is derived from an EMBL/GenBank/DDBJ whole genome shotgun (WGS) entry which is preliminary data.</text>
</comment>
<reference evidence="2" key="1">
    <citation type="submission" date="2023-01" db="EMBL/GenBank/DDBJ databases">
        <title>Genome assembly of the deep-sea coral Lophelia pertusa.</title>
        <authorList>
            <person name="Herrera S."/>
            <person name="Cordes E."/>
        </authorList>
    </citation>
    <scope>NUCLEOTIDE SEQUENCE</scope>
    <source>
        <strain evidence="2">USNM1676648</strain>
        <tissue evidence="2">Polyp</tissue>
    </source>
</reference>
<feature type="compositionally biased region" description="Basic residues" evidence="1">
    <location>
        <begin position="1"/>
        <end position="12"/>
    </location>
</feature>
<evidence type="ECO:0000313" key="3">
    <source>
        <dbReference type="Proteomes" id="UP001163046"/>
    </source>
</evidence>
<evidence type="ECO:0000256" key="1">
    <source>
        <dbReference type="SAM" id="MobiDB-lite"/>
    </source>
</evidence>
<dbReference type="EMBL" id="MU825442">
    <property type="protein sequence ID" value="KAJ7389077.1"/>
    <property type="molecule type" value="Genomic_DNA"/>
</dbReference>
<feature type="region of interest" description="Disordered" evidence="1">
    <location>
        <begin position="1"/>
        <end position="42"/>
    </location>
</feature>
<gene>
    <name evidence="2" type="ORF">OS493_033939</name>
</gene>
<sequence length="252" mass="29097">MVKTRLSNRAHTSRNTDAGYCKQTKSTPSSINSSDSDQERRAYGANTGSYDKLVRWEDAHVKLLIGILEQKFKPLFKGKKTKKEIFDLIAFELNKNCKEKVYGDQCLRKNGEGWSVNHKEVEDHNRKTGNESKGTVNFMISCYECLNNEVSINPACYNGKSTAANVHFPRKSFLTKAASDEGPEAPQMKKKGCRKRPKSRYFCCRNAGFPPIIFREKRKKVEEEKLKIVPTEMKQEKKEFFDKFLNYLEKKQ</sequence>
<accession>A0A9W9ZWA8</accession>
<protein>
    <submittedName>
        <fullName evidence="2">Uncharacterized protein</fullName>
    </submittedName>
</protein>
<keyword evidence="3" id="KW-1185">Reference proteome</keyword>